<evidence type="ECO:0000313" key="4">
    <source>
        <dbReference type="Proteomes" id="UP000784128"/>
    </source>
</evidence>
<reference evidence="3 4" key="1">
    <citation type="submission" date="2021-05" db="EMBL/GenBank/DDBJ databases">
        <title>The draft genome of Geobacter chapellei DSM 13688.</title>
        <authorList>
            <person name="Xu Z."/>
            <person name="Masuda Y."/>
            <person name="Itoh H."/>
            <person name="Senoo K."/>
        </authorList>
    </citation>
    <scope>NUCLEOTIDE SEQUENCE [LARGE SCALE GENOMIC DNA]</scope>
    <source>
        <strain evidence="3 4">DSM 13688</strain>
    </source>
</reference>
<keyword evidence="2" id="KW-0472">Membrane</keyword>
<dbReference type="PANTHER" id="PTHR32309">
    <property type="entry name" value="TYROSINE-PROTEIN KINASE"/>
    <property type="match status" value="1"/>
</dbReference>
<protein>
    <submittedName>
        <fullName evidence="3">Chain-length determining protein</fullName>
    </submittedName>
</protein>
<feature type="coiled-coil region" evidence="1">
    <location>
        <begin position="175"/>
        <end position="231"/>
    </location>
</feature>
<dbReference type="InterPro" id="IPR050445">
    <property type="entry name" value="Bact_polysacc_biosynth/exp"/>
</dbReference>
<sequence length="502" mass="57434">MNESSDFDYRKYLQLVVKKKYLFVITALVIMTAVVIFSYLQPERYQAESTVFIEKSVISDLVKGIAVTPSIEERIRVLSYSIKSRTLLLKVFDDLDLNINKNDPNQVENMVKAFQSMTDVKLKDKEGLFIISFSHTDPRLARDYVNTLVRRYIEDNTSSKREESYGATRFIGEQIATLKQKLEESEAVSNNFRRSQGGILGQSEEGVLRDISDAQEKLNEASIKRRELESMLTLSRKNDPLQVKLSGLLRKQQDLSLVYTDQHPELVGVQNEIASVREQMKSGKVRAEMAANPSIEQERIRMELNSLRDTERNQQRLIAQKQGILRSIPAARTKLEEMEREKNGQKNLYEQLIARHGQSEVSKQMEVQDKSNTFRIVDPAVIPIKPISQPRIRLILLGIAGGLFGSLALLILWDRMDRSVRSLDTLKSLGVRILAVVPTIENLQEIELQRRRDRRFYIAAGAYFLCILATLPFELMRDLSFVPLDAASIKQGLSHMKNLTLK</sequence>
<evidence type="ECO:0000313" key="3">
    <source>
        <dbReference type="EMBL" id="MBT1070863.1"/>
    </source>
</evidence>
<evidence type="ECO:0000256" key="1">
    <source>
        <dbReference type="SAM" id="Coils"/>
    </source>
</evidence>
<gene>
    <name evidence="3" type="ORF">KJB30_03630</name>
</gene>
<proteinExistence type="predicted"/>
<dbReference type="EMBL" id="JAHDYS010000003">
    <property type="protein sequence ID" value="MBT1070863.1"/>
    <property type="molecule type" value="Genomic_DNA"/>
</dbReference>
<organism evidence="3 4">
    <name type="scientific">Pelotalea chapellei</name>
    <dbReference type="NCBI Taxonomy" id="44671"/>
    <lineage>
        <taxon>Bacteria</taxon>
        <taxon>Pseudomonadati</taxon>
        <taxon>Thermodesulfobacteriota</taxon>
        <taxon>Desulfuromonadia</taxon>
        <taxon>Geobacterales</taxon>
        <taxon>Geobacteraceae</taxon>
        <taxon>Pelotalea</taxon>
    </lineage>
</organism>
<name>A0ABS5U5B8_9BACT</name>
<dbReference type="InterPro" id="IPR014345">
    <property type="entry name" value="XrtA_polysacc_chain"/>
</dbReference>
<accession>A0ABS5U5B8</accession>
<feature type="transmembrane region" description="Helical" evidence="2">
    <location>
        <begin position="456"/>
        <end position="473"/>
    </location>
</feature>
<dbReference type="PANTHER" id="PTHR32309:SF13">
    <property type="entry name" value="FERRIC ENTEROBACTIN TRANSPORT PROTEIN FEPE"/>
    <property type="match status" value="1"/>
</dbReference>
<keyword evidence="4" id="KW-1185">Reference proteome</keyword>
<feature type="transmembrane region" description="Helical" evidence="2">
    <location>
        <begin position="394"/>
        <end position="413"/>
    </location>
</feature>
<dbReference type="Proteomes" id="UP000784128">
    <property type="component" value="Unassembled WGS sequence"/>
</dbReference>
<keyword evidence="1" id="KW-0175">Coiled coil</keyword>
<evidence type="ECO:0000256" key="2">
    <source>
        <dbReference type="SAM" id="Phobius"/>
    </source>
</evidence>
<comment type="caution">
    <text evidence="3">The sequence shown here is derived from an EMBL/GenBank/DDBJ whole genome shotgun (WGS) entry which is preliminary data.</text>
</comment>
<keyword evidence="2" id="KW-1133">Transmembrane helix</keyword>
<dbReference type="RefSeq" id="WP_214296581.1">
    <property type="nucleotide sequence ID" value="NZ_JAHDYS010000003.1"/>
</dbReference>
<keyword evidence="2" id="KW-0812">Transmembrane</keyword>
<feature type="coiled-coil region" evidence="1">
    <location>
        <begin position="328"/>
        <end position="355"/>
    </location>
</feature>
<feature type="transmembrane region" description="Helical" evidence="2">
    <location>
        <begin position="21"/>
        <end position="40"/>
    </location>
</feature>
<dbReference type="NCBIfam" id="TIGR03007">
    <property type="entry name" value="pepcterm_ChnLen"/>
    <property type="match status" value="1"/>
</dbReference>